<keyword evidence="4" id="KW-1185">Reference proteome</keyword>
<reference evidence="3 4" key="1">
    <citation type="submission" date="2013-09" db="EMBL/GenBank/DDBJ databases">
        <authorList>
            <person name="Zeng Z."/>
            <person name="Chen C."/>
        </authorList>
    </citation>
    <scope>NUCLEOTIDE SEQUENCE [LARGE SCALE GENOMIC DNA]</scope>
    <source>
        <strain evidence="3 4">GH29-5</strain>
    </source>
</reference>
<dbReference type="GO" id="GO:0003677">
    <property type="term" value="F:DNA binding"/>
    <property type="evidence" value="ECO:0007669"/>
    <property type="project" value="InterPro"/>
</dbReference>
<dbReference type="Gene3D" id="1.10.260.40">
    <property type="entry name" value="lambda repressor-like DNA-binding domains"/>
    <property type="match status" value="1"/>
</dbReference>
<dbReference type="PROSITE" id="PS50943">
    <property type="entry name" value="HTH_CROC1"/>
    <property type="match status" value="1"/>
</dbReference>
<dbReference type="CDD" id="cd00093">
    <property type="entry name" value="HTH_XRE"/>
    <property type="match status" value="1"/>
</dbReference>
<dbReference type="Proteomes" id="UP000030121">
    <property type="component" value="Unassembled WGS sequence"/>
</dbReference>
<evidence type="ECO:0000259" key="2">
    <source>
        <dbReference type="PROSITE" id="PS50943"/>
    </source>
</evidence>
<name>A0A0A2MD85_9FLAO</name>
<accession>A0A0A2MD85</accession>
<comment type="caution">
    <text evidence="3">The sequence shown here is derived from an EMBL/GenBank/DDBJ whole genome shotgun (WGS) entry which is preliminary data.</text>
</comment>
<dbReference type="AlphaFoldDB" id="A0A0A2MD85"/>
<dbReference type="RefSeq" id="WP_026979374.1">
    <property type="nucleotide sequence ID" value="NZ_AUCZ01000003.1"/>
</dbReference>
<dbReference type="SUPFAM" id="SSF47413">
    <property type="entry name" value="lambda repressor-like DNA-binding domains"/>
    <property type="match status" value="1"/>
</dbReference>
<feature type="coiled-coil region" evidence="1">
    <location>
        <begin position="89"/>
        <end position="116"/>
    </location>
</feature>
<dbReference type="InterPro" id="IPR001387">
    <property type="entry name" value="Cro/C1-type_HTH"/>
</dbReference>
<dbReference type="EMBL" id="JRLW01000008">
    <property type="protein sequence ID" value="KGO89576.1"/>
    <property type="molecule type" value="Genomic_DNA"/>
</dbReference>
<dbReference type="OrthoDB" id="1162756at2"/>
<feature type="domain" description="HTH cro/C1-type" evidence="2">
    <location>
        <begin position="9"/>
        <end position="63"/>
    </location>
</feature>
<dbReference type="InterPro" id="IPR010982">
    <property type="entry name" value="Lambda_DNA-bd_dom_sf"/>
</dbReference>
<evidence type="ECO:0000256" key="1">
    <source>
        <dbReference type="SAM" id="Coils"/>
    </source>
</evidence>
<keyword evidence="1" id="KW-0175">Coiled coil</keyword>
<sequence>MKNYISLNIKHLCEKNFLSQDEFGLLFNLKKGVVGTYVREIAVPKLETLQKISIHFGLTIDDFVNRPLSDVSNIANEPKPSYGYENEMLKLKDEVINLQKNEIERLKEKIEMLSKSNDSKTA</sequence>
<organism evidence="3 4">
    <name type="scientific">Flavobacterium suncheonense GH29-5 = DSM 17707</name>
    <dbReference type="NCBI Taxonomy" id="1121899"/>
    <lineage>
        <taxon>Bacteria</taxon>
        <taxon>Pseudomonadati</taxon>
        <taxon>Bacteroidota</taxon>
        <taxon>Flavobacteriia</taxon>
        <taxon>Flavobacteriales</taxon>
        <taxon>Flavobacteriaceae</taxon>
        <taxon>Flavobacterium</taxon>
    </lineage>
</organism>
<evidence type="ECO:0000313" key="4">
    <source>
        <dbReference type="Proteomes" id="UP000030121"/>
    </source>
</evidence>
<dbReference type="STRING" id="1121899.GCA_000430025_00587"/>
<dbReference type="eggNOG" id="ENOG502ZYSM">
    <property type="taxonomic scope" value="Bacteria"/>
</dbReference>
<evidence type="ECO:0000313" key="3">
    <source>
        <dbReference type="EMBL" id="KGO89576.1"/>
    </source>
</evidence>
<protein>
    <recommendedName>
        <fullName evidence="2">HTH cro/C1-type domain-containing protein</fullName>
    </recommendedName>
</protein>
<gene>
    <name evidence="3" type="ORF">Q764_07340</name>
</gene>
<proteinExistence type="predicted"/>
<dbReference type="SMART" id="SM00530">
    <property type="entry name" value="HTH_XRE"/>
    <property type="match status" value="1"/>
</dbReference>